<dbReference type="EMBL" id="LSMT01000498">
    <property type="protein sequence ID" value="PFX17083.1"/>
    <property type="molecule type" value="Genomic_DNA"/>
</dbReference>
<protein>
    <submittedName>
        <fullName evidence="1">Uncharacterized protein</fullName>
    </submittedName>
</protein>
<organism evidence="1 2">
    <name type="scientific">Stylophora pistillata</name>
    <name type="common">Smooth cauliflower coral</name>
    <dbReference type="NCBI Taxonomy" id="50429"/>
    <lineage>
        <taxon>Eukaryota</taxon>
        <taxon>Metazoa</taxon>
        <taxon>Cnidaria</taxon>
        <taxon>Anthozoa</taxon>
        <taxon>Hexacorallia</taxon>
        <taxon>Scleractinia</taxon>
        <taxon>Astrocoeniina</taxon>
        <taxon>Pocilloporidae</taxon>
        <taxon>Stylophora</taxon>
    </lineage>
</organism>
<proteinExistence type="predicted"/>
<gene>
    <name evidence="1" type="ORF">AWC38_SpisGene18616</name>
</gene>
<keyword evidence="2" id="KW-1185">Reference proteome</keyword>
<dbReference type="AlphaFoldDB" id="A0A2B4RJU5"/>
<sequence length="424" mass="48748">MAAREEDVDVKGHVDEGEEGVAWSVSSTRILIEFYKNRVIWDKNCQVAETKTNKVLSPLVAKLQKASPPRSLNDIKKCSHRLRSMALRYKKKSPSQQENIKWVYWSDLSFLRQTVTAGGTESKMEWSDQEIALNCQYPFIHLGEERHFKMAAREEDVDVKGHVDEGEEGVAWSVSSTRILIEFYKNRVIWDKNCQVAETKTNKVLSPLVAKLQKASPPRSLNDIKKCSHRLRSMALRYKKKSPSQQENIKWVYWSDLSFLRQTVTAGGTESKMEWSDQEIGYSSILFRSCVTKEPSTRTFYRPLTDGEFFYKLQIILDDLCLKIFNIMIMGDFNSNIKTSMGERLLKVARHVRLENGIEEPSRITKSSDTTIDLTFTSNKSEVKLAGGHYLGISDLHLEYALVNLRRQKSSPVIKEVTDFKNLN</sequence>
<dbReference type="Proteomes" id="UP000225706">
    <property type="component" value="Unassembled WGS sequence"/>
</dbReference>
<evidence type="ECO:0000313" key="1">
    <source>
        <dbReference type="EMBL" id="PFX17083.1"/>
    </source>
</evidence>
<name>A0A2B4RJU5_STYPI</name>
<reference evidence="2" key="1">
    <citation type="journal article" date="2017" name="bioRxiv">
        <title>Comparative analysis of the genomes of Stylophora pistillata and Acropora digitifera provides evidence for extensive differences between species of corals.</title>
        <authorList>
            <person name="Voolstra C.R."/>
            <person name="Li Y."/>
            <person name="Liew Y.J."/>
            <person name="Baumgarten S."/>
            <person name="Zoccola D."/>
            <person name="Flot J.-F."/>
            <person name="Tambutte S."/>
            <person name="Allemand D."/>
            <person name="Aranda M."/>
        </authorList>
    </citation>
    <scope>NUCLEOTIDE SEQUENCE [LARGE SCALE GENOMIC DNA]</scope>
</reference>
<evidence type="ECO:0000313" key="2">
    <source>
        <dbReference type="Proteomes" id="UP000225706"/>
    </source>
</evidence>
<comment type="caution">
    <text evidence="1">The sequence shown here is derived from an EMBL/GenBank/DDBJ whole genome shotgun (WGS) entry which is preliminary data.</text>
</comment>
<accession>A0A2B4RJU5</accession>